<evidence type="ECO:0000313" key="3">
    <source>
        <dbReference type="EMBL" id="KWT78267.1"/>
    </source>
</evidence>
<evidence type="ECO:0000256" key="1">
    <source>
        <dbReference type="ARBA" id="ARBA00006611"/>
    </source>
</evidence>
<dbReference type="InterPro" id="IPR050921">
    <property type="entry name" value="T4SS_GSP_E_ATPase"/>
</dbReference>
<dbReference type="PANTHER" id="PTHR30486:SF6">
    <property type="entry name" value="TYPE IV PILUS RETRACTATION ATPASE PILT"/>
    <property type="match status" value="1"/>
</dbReference>
<dbReference type="Pfam" id="PF00437">
    <property type="entry name" value="T2SSE"/>
    <property type="match status" value="1"/>
</dbReference>
<proteinExistence type="inferred from homology"/>
<comment type="caution">
    <text evidence="3">The sequence shown here is derived from an EMBL/GenBank/DDBJ whole genome shotgun (WGS) entry which is preliminary data.</text>
</comment>
<keyword evidence="4" id="KW-1185">Reference proteome</keyword>
<dbReference type="PANTHER" id="PTHR30486">
    <property type="entry name" value="TWITCHING MOTILITY PROTEIN PILT"/>
    <property type="match status" value="1"/>
</dbReference>
<reference evidence="3 4" key="1">
    <citation type="submission" date="2015-11" db="EMBL/GenBank/DDBJ databases">
        <authorList>
            <person name="Lin W."/>
        </authorList>
    </citation>
    <scope>NUCLEOTIDE SEQUENCE [LARGE SCALE GENOMIC DNA]</scope>
    <source>
        <strain evidence="3 4">HCH-1</strain>
    </source>
</reference>
<name>A0ABR5SBR9_9BACT</name>
<evidence type="ECO:0000313" key="4">
    <source>
        <dbReference type="Proteomes" id="UP000060487"/>
    </source>
</evidence>
<sequence length="377" mass="42881">MDDIEHRSEGEDFIYKIEATKKPKADAPEIVNYFIAAREINASDIYFSVDECPVLKRHGKFYKLLESPFYRSEELKQLVYGILNKSQIQQFEKRLDMELMYVSDYTGSIRINLYHAQDGIGAACRIIPRKIPELHDIGPKESLEKIAELDDGLVLITGEARSGKSTTLASIVEHININKKKFIVTIEDIIEFHHANQSSLIEQRQVGVHTLEFSNAINAAIRSKADVIILTDVQCKDAINLAMNAAEAGTLVIAVMRTFGGSGEAIFRMLNYYSEGEQRYARYQLSRVLRSIIWQHLLPLKDFKGTVPAMEILHNTKKISELIRTNQLEKINKEVGKGSAFGMQTMEQSFDFLKTVHELEENVSLAFRYGKYLLALL</sequence>
<organism evidence="3 4">
    <name type="scientific">Candidatus Magnetominusculus xianensis</name>
    <dbReference type="NCBI Taxonomy" id="1748249"/>
    <lineage>
        <taxon>Bacteria</taxon>
        <taxon>Pseudomonadati</taxon>
        <taxon>Nitrospirota</taxon>
        <taxon>Nitrospiria</taxon>
        <taxon>Nitrospirales</taxon>
        <taxon>Nitrospiraceae</taxon>
        <taxon>Candidatus Magnetominusculus</taxon>
    </lineage>
</organism>
<dbReference type="Gene3D" id="3.40.50.300">
    <property type="entry name" value="P-loop containing nucleotide triphosphate hydrolases"/>
    <property type="match status" value="1"/>
</dbReference>
<dbReference type="InterPro" id="IPR001482">
    <property type="entry name" value="T2SS/T4SS_dom"/>
</dbReference>
<dbReference type="SUPFAM" id="SSF52540">
    <property type="entry name" value="P-loop containing nucleoside triphosphate hydrolases"/>
    <property type="match status" value="1"/>
</dbReference>
<evidence type="ECO:0000259" key="2">
    <source>
        <dbReference type="Pfam" id="PF00437"/>
    </source>
</evidence>
<dbReference type="EMBL" id="LNQR01000117">
    <property type="protein sequence ID" value="KWT78267.1"/>
    <property type="molecule type" value="Genomic_DNA"/>
</dbReference>
<protein>
    <submittedName>
        <fullName evidence="3">Type IV pili twitching motility protein PilT</fullName>
    </submittedName>
</protein>
<comment type="similarity">
    <text evidence="1">Belongs to the GSP E family.</text>
</comment>
<dbReference type="Proteomes" id="UP000060487">
    <property type="component" value="Unassembled WGS sequence"/>
</dbReference>
<dbReference type="InterPro" id="IPR027417">
    <property type="entry name" value="P-loop_NTPase"/>
</dbReference>
<dbReference type="Gene3D" id="3.30.450.90">
    <property type="match status" value="1"/>
</dbReference>
<gene>
    <name evidence="3" type="ORF">ASN18_2871</name>
</gene>
<dbReference type="RefSeq" id="WP_085053491.1">
    <property type="nucleotide sequence ID" value="NZ_LNQR01000117.1"/>
</dbReference>
<accession>A0ABR5SBR9</accession>
<feature type="domain" description="Bacterial type II secretion system protein E" evidence="2">
    <location>
        <begin position="140"/>
        <end position="362"/>
    </location>
</feature>